<dbReference type="RefSeq" id="WP_077590066.1">
    <property type="nucleotide sequence ID" value="NZ_CP019640.1"/>
</dbReference>
<dbReference type="GO" id="GO:0016020">
    <property type="term" value="C:membrane"/>
    <property type="evidence" value="ECO:0007669"/>
    <property type="project" value="UniProtKB-SubCell"/>
</dbReference>
<keyword evidence="2" id="KW-0547">Nucleotide-binding</keyword>
<dbReference type="SUPFAM" id="SSF52540">
    <property type="entry name" value="P-loop containing nucleoside triphosphate hydrolases"/>
    <property type="match status" value="1"/>
</dbReference>
<feature type="domain" description="Dynamin N-terminal" evidence="7">
    <location>
        <begin position="52"/>
        <end position="226"/>
    </location>
</feature>
<dbReference type="OrthoDB" id="435796at2"/>
<evidence type="ECO:0000313" key="9">
    <source>
        <dbReference type="Proteomes" id="UP000188184"/>
    </source>
</evidence>
<protein>
    <recommendedName>
        <fullName evidence="7">Dynamin N-terminal domain-containing protein</fullName>
    </recommendedName>
</protein>
<evidence type="ECO:0000256" key="4">
    <source>
        <dbReference type="ARBA" id="ARBA00023134"/>
    </source>
</evidence>
<evidence type="ECO:0000259" key="7">
    <source>
        <dbReference type="Pfam" id="PF00350"/>
    </source>
</evidence>
<evidence type="ECO:0000256" key="5">
    <source>
        <dbReference type="ARBA" id="ARBA00023136"/>
    </source>
</evidence>
<evidence type="ECO:0000256" key="2">
    <source>
        <dbReference type="ARBA" id="ARBA00022741"/>
    </source>
</evidence>
<dbReference type="InterPro" id="IPR027094">
    <property type="entry name" value="Mitofusin_fam"/>
</dbReference>
<dbReference type="GO" id="GO:0005525">
    <property type="term" value="F:GTP binding"/>
    <property type="evidence" value="ECO:0007669"/>
    <property type="project" value="UniProtKB-KW"/>
</dbReference>
<dbReference type="InterPro" id="IPR045063">
    <property type="entry name" value="Dynamin_N"/>
</dbReference>
<dbReference type="InterPro" id="IPR027417">
    <property type="entry name" value="P-loop_NTPase"/>
</dbReference>
<dbReference type="Proteomes" id="UP000188184">
    <property type="component" value="Chromosome"/>
</dbReference>
<dbReference type="PANTHER" id="PTHR10465">
    <property type="entry name" value="TRANSMEMBRANE GTPASE FZO1"/>
    <property type="match status" value="1"/>
</dbReference>
<keyword evidence="4" id="KW-0342">GTP-binding</keyword>
<name>A0A1Q2L180_9BACL</name>
<feature type="coiled-coil region" evidence="6">
    <location>
        <begin position="584"/>
        <end position="646"/>
    </location>
</feature>
<dbReference type="EMBL" id="CP019640">
    <property type="protein sequence ID" value="AQQ54173.1"/>
    <property type="molecule type" value="Genomic_DNA"/>
</dbReference>
<dbReference type="AlphaFoldDB" id="A0A1Q2L180"/>
<comment type="subcellular location">
    <subcellularLocation>
        <location evidence="1">Membrane</location>
    </subcellularLocation>
</comment>
<keyword evidence="6" id="KW-0175">Coiled coil</keyword>
<gene>
    <name evidence="8" type="ORF">B0X71_14375</name>
</gene>
<dbReference type="Gene3D" id="3.40.50.300">
    <property type="entry name" value="P-loop containing nucleotide triphosphate hydrolases"/>
    <property type="match status" value="1"/>
</dbReference>
<reference evidence="8 9" key="1">
    <citation type="submission" date="2017-02" db="EMBL/GenBank/DDBJ databases">
        <title>The complete genomic sequence of a novel cold adapted crude oil-degrading bacterium Planococcus qaidamina Y42.</title>
        <authorList>
            <person name="Yang R."/>
        </authorList>
    </citation>
    <scope>NUCLEOTIDE SEQUENCE [LARGE SCALE GENOMIC DNA]</scope>
    <source>
        <strain evidence="8 9">Y42</strain>
    </source>
</reference>
<dbReference type="Pfam" id="PF00350">
    <property type="entry name" value="Dynamin_N"/>
    <property type="match status" value="1"/>
</dbReference>
<evidence type="ECO:0000256" key="1">
    <source>
        <dbReference type="ARBA" id="ARBA00004370"/>
    </source>
</evidence>
<organism evidence="8 9">
    <name type="scientific">Planococcus lenghuensis</name>
    <dbReference type="NCBI Taxonomy" id="2213202"/>
    <lineage>
        <taxon>Bacteria</taxon>
        <taxon>Bacillati</taxon>
        <taxon>Bacillota</taxon>
        <taxon>Bacilli</taxon>
        <taxon>Bacillales</taxon>
        <taxon>Caryophanaceae</taxon>
        <taxon>Planococcus</taxon>
    </lineage>
</organism>
<dbReference type="PANTHER" id="PTHR10465:SF0">
    <property type="entry name" value="SARCALUMENIN"/>
    <property type="match status" value="1"/>
</dbReference>
<keyword evidence="9" id="KW-1185">Reference proteome</keyword>
<evidence type="ECO:0000256" key="6">
    <source>
        <dbReference type="SAM" id="Coils"/>
    </source>
</evidence>
<dbReference type="CDD" id="cd09912">
    <property type="entry name" value="DLP_2"/>
    <property type="match status" value="1"/>
</dbReference>
<evidence type="ECO:0000256" key="3">
    <source>
        <dbReference type="ARBA" id="ARBA00022801"/>
    </source>
</evidence>
<proteinExistence type="predicted"/>
<dbReference type="GO" id="GO:0003924">
    <property type="term" value="F:GTPase activity"/>
    <property type="evidence" value="ECO:0007669"/>
    <property type="project" value="InterPro"/>
</dbReference>
<evidence type="ECO:0000313" key="8">
    <source>
        <dbReference type="EMBL" id="AQQ54173.1"/>
    </source>
</evidence>
<keyword evidence="3" id="KW-0378">Hydrolase</keyword>
<accession>A0A1Q2L180</accession>
<keyword evidence="5" id="KW-0472">Membrane</keyword>
<dbReference type="KEGG" id="pmar:B0X71_14375"/>
<sequence>MGIDLNEYKENRSCLLNELSKYDQVLQDMELEDEQQKVHHYKSDILNDNFQLAVVGEFSRGKSTFINALLGQQILPSSAKPTTTILNKIVYSPHSFIKLHYHNGIKAPDVITEEDFRKLVAPMEPVIGDAASEKEHEEIVDYMKKIKYAEIGRNLSLCANGVEVIDTPGTNDLDPIREEITNTIIPRSDAAILLLSALKILSESEMSLLKDRLLANDIQKIFIVVNFKDHLESKEEESKVLKFAYQHLKEILYDPKIFMVSAKHALNSRRKLNGEQIVTKRGRPIEVWNFEDTGFPELERNLADFLQYERGSIKLLKPLKRTLESIKEVKKKKVDFERNALNSQTENLKEKVAAFRPKVKIASENGKKARKDLGKTLKFEEKELTKWYEQELEKVTDLALCTFEENRRLELTEISKKIELAVAPLERSIFEAKKEKMNATAKAALETTSKEVNAEWASMDIELTDMTAPQSIGSLVPAVYNHQEAESKIDDLFGSIHDSLEEAWHSPTGFFVKAAVGAGMIVNSIGYGLTKAFSWGWSKIKGMDEKEKFKKELLDYYNNNNKNKMKIMKAEYQTMSNSVEEQFKDIIEEQLKQVEGQLKQLIKSTELEGKEIDKRLSVLDLQEQELNSIKANLEQLANKLQQQAAGKVGAA</sequence>